<dbReference type="Proteomes" id="UP001597180">
    <property type="component" value="Unassembled WGS sequence"/>
</dbReference>
<proteinExistence type="predicted"/>
<evidence type="ECO:0000256" key="3">
    <source>
        <dbReference type="ARBA" id="ARBA00023163"/>
    </source>
</evidence>
<evidence type="ECO:0000313" key="7">
    <source>
        <dbReference type="Proteomes" id="UP001597180"/>
    </source>
</evidence>
<dbReference type="InterPro" id="IPR009057">
    <property type="entry name" value="Homeodomain-like_sf"/>
</dbReference>
<dbReference type="InterPro" id="IPR036271">
    <property type="entry name" value="Tet_transcr_reg_TetR-rel_C_sf"/>
</dbReference>
<evidence type="ECO:0000256" key="4">
    <source>
        <dbReference type="PROSITE-ProRule" id="PRU00335"/>
    </source>
</evidence>
<evidence type="ECO:0000259" key="5">
    <source>
        <dbReference type="PROSITE" id="PS50977"/>
    </source>
</evidence>
<dbReference type="PANTHER" id="PTHR47506">
    <property type="entry name" value="TRANSCRIPTIONAL REGULATORY PROTEIN"/>
    <property type="match status" value="1"/>
</dbReference>
<keyword evidence="1" id="KW-0805">Transcription regulation</keyword>
<name>A0ABW3UXL9_9BACL</name>
<evidence type="ECO:0000256" key="1">
    <source>
        <dbReference type="ARBA" id="ARBA00023015"/>
    </source>
</evidence>
<dbReference type="InterPro" id="IPR001647">
    <property type="entry name" value="HTH_TetR"/>
</dbReference>
<evidence type="ECO:0000313" key="6">
    <source>
        <dbReference type="EMBL" id="MFD1224269.1"/>
    </source>
</evidence>
<dbReference type="Pfam" id="PF00440">
    <property type="entry name" value="TetR_N"/>
    <property type="match status" value="1"/>
</dbReference>
<keyword evidence="7" id="KW-1185">Reference proteome</keyword>
<dbReference type="SUPFAM" id="SSF48498">
    <property type="entry name" value="Tetracyclin repressor-like, C-terminal domain"/>
    <property type="match status" value="1"/>
</dbReference>
<dbReference type="PANTHER" id="PTHR47506:SF6">
    <property type="entry name" value="HTH-TYPE TRANSCRIPTIONAL REPRESSOR NEMR"/>
    <property type="match status" value="1"/>
</dbReference>
<comment type="caution">
    <text evidence="6">The sequence shown here is derived from an EMBL/GenBank/DDBJ whole genome shotgun (WGS) entry which is preliminary data.</text>
</comment>
<keyword evidence="2 4" id="KW-0238">DNA-binding</keyword>
<dbReference type="PROSITE" id="PS50977">
    <property type="entry name" value="HTH_TETR_2"/>
    <property type="match status" value="1"/>
</dbReference>
<evidence type="ECO:0000256" key="2">
    <source>
        <dbReference type="ARBA" id="ARBA00023125"/>
    </source>
</evidence>
<dbReference type="RefSeq" id="WP_345590602.1">
    <property type="nucleotide sequence ID" value="NZ_BAABJG010000023.1"/>
</dbReference>
<dbReference type="PRINTS" id="PR00455">
    <property type="entry name" value="HTHTETR"/>
</dbReference>
<protein>
    <submittedName>
        <fullName evidence="6">TetR/AcrR family transcriptional regulator</fullName>
    </submittedName>
</protein>
<organism evidence="6 7">
    <name type="scientific">Paenibacillus vulneris</name>
    <dbReference type="NCBI Taxonomy" id="1133364"/>
    <lineage>
        <taxon>Bacteria</taxon>
        <taxon>Bacillati</taxon>
        <taxon>Bacillota</taxon>
        <taxon>Bacilli</taxon>
        <taxon>Bacillales</taxon>
        <taxon>Paenibacillaceae</taxon>
        <taxon>Paenibacillus</taxon>
    </lineage>
</organism>
<sequence length="197" mass="22690">MKRELKRQQTQQLLLDTTKELILEKGCTKTTFSDIMERSGLSKGAIFHYVKSKDELLAMVLQQRLEEMDNRFYDEVLRSKRELAGPLNQIISLLPVLENPQDITNQVFMYLLGKSDESAIEEIRRFYEHILGMSKKWIVTGQEHGVIPMSVDADKTADLFVLLSFGFRMRGFVSSDAKSFHASDFSAFMVKLLQSKE</sequence>
<dbReference type="EMBL" id="JBHTLU010000043">
    <property type="protein sequence ID" value="MFD1224269.1"/>
    <property type="molecule type" value="Genomic_DNA"/>
</dbReference>
<feature type="DNA-binding region" description="H-T-H motif" evidence="4">
    <location>
        <begin position="31"/>
        <end position="50"/>
    </location>
</feature>
<keyword evidence="3" id="KW-0804">Transcription</keyword>
<accession>A0ABW3UXL9</accession>
<feature type="domain" description="HTH tetR-type" evidence="5">
    <location>
        <begin position="8"/>
        <end position="68"/>
    </location>
</feature>
<dbReference type="SUPFAM" id="SSF46689">
    <property type="entry name" value="Homeodomain-like"/>
    <property type="match status" value="1"/>
</dbReference>
<gene>
    <name evidence="6" type="ORF">ACFQ4B_29605</name>
</gene>
<dbReference type="Gene3D" id="1.10.357.10">
    <property type="entry name" value="Tetracycline Repressor, domain 2"/>
    <property type="match status" value="1"/>
</dbReference>
<reference evidence="7" key="1">
    <citation type="journal article" date="2019" name="Int. J. Syst. Evol. Microbiol.">
        <title>The Global Catalogue of Microorganisms (GCM) 10K type strain sequencing project: providing services to taxonomists for standard genome sequencing and annotation.</title>
        <authorList>
            <consortium name="The Broad Institute Genomics Platform"/>
            <consortium name="The Broad Institute Genome Sequencing Center for Infectious Disease"/>
            <person name="Wu L."/>
            <person name="Ma J."/>
        </authorList>
    </citation>
    <scope>NUCLEOTIDE SEQUENCE [LARGE SCALE GENOMIC DNA]</scope>
    <source>
        <strain evidence="7">CCUG 53270</strain>
    </source>
</reference>